<sequence>METIAIHPKNKEQLNALKALLKDFKIPFEKFEPYDPNFVEKIKVSEKNESRAVVLKSDKDIDDFFTNL</sequence>
<reference evidence="1" key="1">
    <citation type="journal article" date="2020" name="mSystems">
        <title>Genome- and Community-Level Interaction Insights into Carbon Utilization and Element Cycling Functions of Hydrothermarchaeota in Hydrothermal Sediment.</title>
        <authorList>
            <person name="Zhou Z."/>
            <person name="Liu Y."/>
            <person name="Xu W."/>
            <person name="Pan J."/>
            <person name="Luo Z.H."/>
            <person name="Li M."/>
        </authorList>
    </citation>
    <scope>NUCLEOTIDE SEQUENCE [LARGE SCALE GENOMIC DNA]</scope>
    <source>
        <strain evidence="1">SpSt-1217</strain>
    </source>
</reference>
<dbReference type="Proteomes" id="UP000886047">
    <property type="component" value="Unassembled WGS sequence"/>
</dbReference>
<protein>
    <submittedName>
        <fullName evidence="1">Uncharacterized protein</fullName>
    </submittedName>
</protein>
<gene>
    <name evidence="1" type="ORF">ENN90_14435</name>
</gene>
<dbReference type="EMBL" id="DSDK01000810">
    <property type="protein sequence ID" value="HDR52792.1"/>
    <property type="molecule type" value="Genomic_DNA"/>
</dbReference>
<proteinExistence type="predicted"/>
<dbReference type="InterPro" id="IPR020271">
    <property type="entry name" value="Uncharacterised_MJ1172"/>
</dbReference>
<dbReference type="AlphaFoldDB" id="A0A831PMY7"/>
<organism evidence="1">
    <name type="scientific">Mariniphaga anaerophila</name>
    <dbReference type="NCBI Taxonomy" id="1484053"/>
    <lineage>
        <taxon>Bacteria</taxon>
        <taxon>Pseudomonadati</taxon>
        <taxon>Bacteroidota</taxon>
        <taxon>Bacteroidia</taxon>
        <taxon>Marinilabiliales</taxon>
        <taxon>Prolixibacteraceae</taxon>
        <taxon>Mariniphaga</taxon>
    </lineage>
</organism>
<name>A0A831PMY7_9BACT</name>
<evidence type="ECO:0000313" key="1">
    <source>
        <dbReference type="EMBL" id="HDR52792.1"/>
    </source>
</evidence>
<dbReference type="Pfam" id="PF10884">
    <property type="entry name" value="DUF2683"/>
    <property type="match status" value="1"/>
</dbReference>
<comment type="caution">
    <text evidence="1">The sequence shown here is derived from an EMBL/GenBank/DDBJ whole genome shotgun (WGS) entry which is preliminary data.</text>
</comment>
<accession>A0A831PMY7</accession>